<dbReference type="EMBL" id="CP026520">
    <property type="protein sequence ID" value="QAV18564.1"/>
    <property type="molecule type" value="Genomic_DNA"/>
</dbReference>
<dbReference type="KEGG" id="pchi:PC41400_13120"/>
<evidence type="ECO:0000313" key="4">
    <source>
        <dbReference type="EMBL" id="QAV18564.1"/>
    </source>
</evidence>
<dbReference type="Proteomes" id="UP000288943">
    <property type="component" value="Chromosome"/>
</dbReference>
<evidence type="ECO:0000313" key="6">
    <source>
        <dbReference type="Proteomes" id="UP001527202"/>
    </source>
</evidence>
<dbReference type="PROSITE" id="PS51318">
    <property type="entry name" value="TAT"/>
    <property type="match status" value="1"/>
</dbReference>
<dbReference type="InterPro" id="IPR006311">
    <property type="entry name" value="TAT_signal"/>
</dbReference>
<accession>A0A410WW40</accession>
<feature type="transmembrane region" description="Helical" evidence="2">
    <location>
        <begin position="21"/>
        <end position="40"/>
    </location>
</feature>
<organism evidence="4 5">
    <name type="scientific">Paenibacillus chitinolyticus</name>
    <dbReference type="NCBI Taxonomy" id="79263"/>
    <lineage>
        <taxon>Bacteria</taxon>
        <taxon>Bacillati</taxon>
        <taxon>Bacillota</taxon>
        <taxon>Bacilli</taxon>
        <taxon>Bacillales</taxon>
        <taxon>Paenibacillaceae</taxon>
        <taxon>Paenibacillus</taxon>
    </lineage>
</organism>
<evidence type="ECO:0000256" key="1">
    <source>
        <dbReference type="SAM" id="MobiDB-lite"/>
    </source>
</evidence>
<feature type="compositionally biased region" description="Low complexity" evidence="1">
    <location>
        <begin position="48"/>
        <end position="63"/>
    </location>
</feature>
<proteinExistence type="predicted"/>
<dbReference type="GeneID" id="95375754"/>
<dbReference type="InterPro" id="IPR019546">
    <property type="entry name" value="TAT_signal_bac_arc"/>
</dbReference>
<dbReference type="AlphaFoldDB" id="A0A410WW40"/>
<evidence type="ECO:0000313" key="3">
    <source>
        <dbReference type="EMBL" id="MCY9594172.1"/>
    </source>
</evidence>
<gene>
    <name evidence="3" type="ORF">M5X16_00060</name>
    <name evidence="4" type="ORF">PC41400_13120</name>
</gene>
<reference evidence="4 5" key="1">
    <citation type="submission" date="2018-01" db="EMBL/GenBank/DDBJ databases">
        <title>The whole genome sequencing and assembly of Paenibacillus chitinolyticus KCCM 41400 strain.</title>
        <authorList>
            <person name="Kim J.-Y."/>
            <person name="Park M.-K."/>
            <person name="Lee Y.-J."/>
            <person name="Yi H."/>
            <person name="Bahn Y.-S."/>
            <person name="Kim J.F."/>
            <person name="Lee D.-W."/>
        </authorList>
    </citation>
    <scope>NUCLEOTIDE SEQUENCE [LARGE SCALE GENOMIC DNA]</scope>
    <source>
        <strain evidence="4 5">KCCM 41400</strain>
    </source>
</reference>
<feature type="region of interest" description="Disordered" evidence="1">
    <location>
        <begin position="45"/>
        <end position="65"/>
    </location>
</feature>
<dbReference type="Pfam" id="PF13618">
    <property type="entry name" value="Gluconate_2-dh3"/>
    <property type="match status" value="1"/>
</dbReference>
<dbReference type="OrthoDB" id="8400810at2"/>
<keyword evidence="2" id="KW-1133">Transmembrane helix</keyword>
<dbReference type="InterPro" id="IPR027056">
    <property type="entry name" value="Gluconate_2DH_su3"/>
</dbReference>
<keyword evidence="6" id="KW-1185">Reference proteome</keyword>
<name>A0A410WW40_9BACL</name>
<dbReference type="Proteomes" id="UP001527202">
    <property type="component" value="Unassembled WGS sequence"/>
</dbReference>
<keyword evidence="2" id="KW-0812">Transmembrane</keyword>
<dbReference type="EMBL" id="JAMDMJ010000001">
    <property type="protein sequence ID" value="MCY9594172.1"/>
    <property type="molecule type" value="Genomic_DNA"/>
</dbReference>
<keyword evidence="2" id="KW-0472">Membrane</keyword>
<dbReference type="NCBIfam" id="TIGR01409">
    <property type="entry name" value="TAT_signal_seq"/>
    <property type="match status" value="1"/>
</dbReference>
<evidence type="ECO:0000256" key="2">
    <source>
        <dbReference type="SAM" id="Phobius"/>
    </source>
</evidence>
<evidence type="ECO:0000313" key="5">
    <source>
        <dbReference type="Proteomes" id="UP000288943"/>
    </source>
</evidence>
<reference evidence="3 6" key="2">
    <citation type="submission" date="2022-05" db="EMBL/GenBank/DDBJ databases">
        <title>Genome Sequencing of Bee-Associated Microbes.</title>
        <authorList>
            <person name="Dunlap C."/>
        </authorList>
    </citation>
    <scope>NUCLEOTIDE SEQUENCE [LARGE SCALE GENOMIC DNA]</scope>
    <source>
        <strain evidence="3 6">NRRL B-23120</strain>
    </source>
</reference>
<sequence length="261" mass="28886">MPENQQTKQPRDESRRKFLKLSGVALGGIVAGGVVGGIVGNSMAKNKPAAPGSPQGQGQAQAGNTKDYNQAPMFFNQEQLRITEAATERIFPKDELGPGAKELGAAYYIDHQLAGQWGMNARDYMMGPFYKAEATQGYQASYKRHELFVMGLTVMNDHSKQKYQKGFADLAGNEQDEVLKAFESGKDIQLNGVPSQTFFEMLRSLTIEGAYADPLYGGNKNMAGWRMRKYPGDQMSYTAIIDKKEFTVMEPLSLHDHTNHS</sequence>
<protein>
    <submittedName>
        <fullName evidence="3 4">Dehydrogenase</fullName>
    </submittedName>
</protein>
<dbReference type="RefSeq" id="WP_042228105.1">
    <property type="nucleotide sequence ID" value="NZ_CP026520.1"/>
</dbReference>